<reference evidence="5 7" key="2">
    <citation type="submission" date="2019-07" db="EMBL/GenBank/DDBJ databases">
        <title>Tepidimonas ignava SPS-1037 draft genome.</title>
        <authorList>
            <person name="Da Costa M.S."/>
            <person name="Froufe H.J.C."/>
            <person name="Egas C."/>
            <person name="Albuquerque L."/>
        </authorList>
    </citation>
    <scope>NUCLEOTIDE SEQUENCE [LARGE SCALE GENOMIC DNA]</scope>
    <source>
        <strain evidence="5 7">SPS-1037</strain>
    </source>
</reference>
<sequence length="385" mass="41762">MRVLHVVTGLGDGGAEAVLHRLVAHDPHDEHHVLSLTGPGKYGPMFEAAGVPVHALNMPRGRVTVEALRRHWRLIGSVQPDVVQTWMYHADFLGGLMARLRGLPVVWGIHNTTLAPGRSSWATFMVARACAIFSHWVPDKIVVCAEAAARVHATMGYDGRRMVVIPNGYNLSHFVPNVAARVRWRLTHGIEPNAVLLGTVARFDPQKDHTNLIAALSLLARRGVEFTAVLVGSGVDEHNRELVQQVSAAGLGDCVRLLGPTTDVPSLMNALDVHVLPSAAEAFPNVLAEAMACGTPCVTTDVGDAAQIVADTGWIVPPRDPEALAKAIQRALSDMSNAQTWVARKARCRQRIVQHFGIETMVARYREAWRAVCADRPAVNGRASE</sequence>
<dbReference type="OrthoDB" id="9775208at2"/>
<dbReference type="GO" id="GO:0016757">
    <property type="term" value="F:glycosyltransferase activity"/>
    <property type="evidence" value="ECO:0007669"/>
    <property type="project" value="UniProtKB-KW"/>
</dbReference>
<dbReference type="AlphaFoldDB" id="A0A4V2UUZ3"/>
<dbReference type="PANTHER" id="PTHR12526">
    <property type="entry name" value="GLYCOSYLTRANSFERASE"/>
    <property type="match status" value="1"/>
</dbReference>
<evidence type="ECO:0000313" key="5">
    <source>
        <dbReference type="EMBL" id="TSE18386.1"/>
    </source>
</evidence>
<evidence type="ECO:0000313" key="6">
    <source>
        <dbReference type="Proteomes" id="UP000295536"/>
    </source>
</evidence>
<evidence type="ECO:0000256" key="1">
    <source>
        <dbReference type="ARBA" id="ARBA00022676"/>
    </source>
</evidence>
<evidence type="ECO:0000259" key="3">
    <source>
        <dbReference type="Pfam" id="PF13439"/>
    </source>
</evidence>
<keyword evidence="7" id="KW-1185">Reference proteome</keyword>
<proteinExistence type="predicted"/>
<evidence type="ECO:0000256" key="2">
    <source>
        <dbReference type="ARBA" id="ARBA00022679"/>
    </source>
</evidence>
<dbReference type="RefSeq" id="WP_132963676.1">
    <property type="nucleotide sequence ID" value="NZ_SMAH01000024.1"/>
</dbReference>
<keyword evidence="2 4" id="KW-0808">Transferase</keyword>
<dbReference type="PANTHER" id="PTHR12526:SF510">
    <property type="entry name" value="D-INOSITOL 3-PHOSPHATE GLYCOSYLTRANSFERASE"/>
    <property type="match status" value="1"/>
</dbReference>
<dbReference type="Pfam" id="PF13692">
    <property type="entry name" value="Glyco_trans_1_4"/>
    <property type="match status" value="1"/>
</dbReference>
<gene>
    <name evidence="5" type="primary">epsF</name>
    <name evidence="4" type="ORF">EDC36_1242</name>
    <name evidence="5" type="ORF">Tigna_02549</name>
</gene>
<name>A0A4V2UUZ3_9BURK</name>
<feature type="domain" description="Glycosyltransferase subfamily 4-like N-terminal" evidence="3">
    <location>
        <begin position="13"/>
        <end position="172"/>
    </location>
</feature>
<dbReference type="EMBL" id="SMAH01000024">
    <property type="protein sequence ID" value="TCS93717.1"/>
    <property type="molecule type" value="Genomic_DNA"/>
</dbReference>
<comment type="caution">
    <text evidence="4">The sequence shown here is derived from an EMBL/GenBank/DDBJ whole genome shotgun (WGS) entry which is preliminary data.</text>
</comment>
<evidence type="ECO:0000313" key="4">
    <source>
        <dbReference type="EMBL" id="TCS93717.1"/>
    </source>
</evidence>
<evidence type="ECO:0000313" key="7">
    <source>
        <dbReference type="Proteomes" id="UP000315577"/>
    </source>
</evidence>
<dbReference type="InterPro" id="IPR028098">
    <property type="entry name" value="Glyco_trans_4-like_N"/>
</dbReference>
<organism evidence="4 6">
    <name type="scientific">Tepidimonas ignava</name>
    <dbReference type="NCBI Taxonomy" id="114249"/>
    <lineage>
        <taxon>Bacteria</taxon>
        <taxon>Pseudomonadati</taxon>
        <taxon>Pseudomonadota</taxon>
        <taxon>Betaproteobacteria</taxon>
        <taxon>Burkholderiales</taxon>
        <taxon>Tepidimonas</taxon>
    </lineage>
</organism>
<dbReference type="SUPFAM" id="SSF53756">
    <property type="entry name" value="UDP-Glycosyltransferase/glycogen phosphorylase"/>
    <property type="match status" value="1"/>
</dbReference>
<accession>A0A4V2UUZ3</accession>
<dbReference type="CDD" id="cd03807">
    <property type="entry name" value="GT4_WbnK-like"/>
    <property type="match status" value="1"/>
</dbReference>
<protein>
    <submittedName>
        <fullName evidence="5">Glycosyltransferase EpsF</fullName>
        <ecNumber evidence="5">2.4.-.-</ecNumber>
    </submittedName>
    <submittedName>
        <fullName evidence="4">Glycosyltransferase involved in cell wall biosynthesis</fullName>
    </submittedName>
</protein>
<dbReference type="Pfam" id="PF13439">
    <property type="entry name" value="Glyco_transf_4"/>
    <property type="match status" value="1"/>
</dbReference>
<dbReference type="Gene3D" id="3.40.50.2000">
    <property type="entry name" value="Glycogen Phosphorylase B"/>
    <property type="match status" value="2"/>
</dbReference>
<dbReference type="Proteomes" id="UP000295536">
    <property type="component" value="Unassembled WGS sequence"/>
</dbReference>
<reference evidence="4 6" key="1">
    <citation type="submission" date="2019-03" db="EMBL/GenBank/DDBJ databases">
        <title>Genomic Encyclopedia of Type Strains, Phase IV (KMG-IV): sequencing the most valuable type-strain genomes for metagenomic binning, comparative biology and taxonomic classification.</title>
        <authorList>
            <person name="Goeker M."/>
        </authorList>
    </citation>
    <scope>NUCLEOTIDE SEQUENCE [LARGE SCALE GENOMIC DNA]</scope>
    <source>
        <strain evidence="4 6">DSM 12034</strain>
    </source>
</reference>
<keyword evidence="1 5" id="KW-0328">Glycosyltransferase</keyword>
<dbReference type="Proteomes" id="UP000315577">
    <property type="component" value="Unassembled WGS sequence"/>
</dbReference>
<dbReference type="EMBL" id="VJNC01000026">
    <property type="protein sequence ID" value="TSE18386.1"/>
    <property type="molecule type" value="Genomic_DNA"/>
</dbReference>
<dbReference type="EC" id="2.4.-.-" evidence="5"/>